<feature type="region of interest" description="Disordered" evidence="3">
    <location>
        <begin position="1"/>
        <end position="26"/>
    </location>
</feature>
<proteinExistence type="inferred from homology"/>
<dbReference type="Proteomes" id="UP000664859">
    <property type="component" value="Unassembled WGS sequence"/>
</dbReference>
<evidence type="ECO:0000313" key="6">
    <source>
        <dbReference type="Proteomes" id="UP000664859"/>
    </source>
</evidence>
<dbReference type="InterPro" id="IPR000994">
    <property type="entry name" value="Pept_M24"/>
</dbReference>
<dbReference type="InterPro" id="IPR036388">
    <property type="entry name" value="WH-like_DNA-bd_sf"/>
</dbReference>
<keyword evidence="2" id="KW-0175">Coiled coil</keyword>
<evidence type="ECO:0000256" key="1">
    <source>
        <dbReference type="ARBA" id="ARBA00007319"/>
    </source>
</evidence>
<protein>
    <submittedName>
        <fullName evidence="5">Peptidase M24, structural domain-containing protein</fullName>
    </submittedName>
</protein>
<evidence type="ECO:0000256" key="2">
    <source>
        <dbReference type="SAM" id="Coils"/>
    </source>
</evidence>
<sequence>MSDAEDMDVPTAAEEEGEEVQDLSNSDVTTKYQEAAKIVNLALSGVVQQCVAGARLTELCKFGDTVITTRCAQIFQKKVKGVAVEKGIAFPTCISVNECVCNNSPLESEAEQQPPLADGDLVKIELGCHVAGYIAVAAHTVKVGAAPTAEAPATGAEADVMLACYQAAQLAAAAMVPGATNDQVAETVRKVATSYGVNIVTGTKMHQLKPYIINGSKTVVPRADEPKHEAITFAANEVYAVNVLVTSGEGKPKEGAQATTIFKRAIDKKYKLKMNASRNLFNQISVRFPTLPFCLRAFDDERQARLGVKECVNHDLLEPFPVLYGHSGEVIAQAKFTVLLLPSGPSIVAGSLIDYEAYKSDKTLDEESAAALQAAQEKAEAKKKKKTSKKKK</sequence>
<dbReference type="PANTHER" id="PTHR10804">
    <property type="entry name" value="PROTEASE FAMILY M24 METHIONYL AMINOPEPTIDASE, AMINOPEPTIDASE P"/>
    <property type="match status" value="1"/>
</dbReference>
<dbReference type="Gene3D" id="1.10.10.10">
    <property type="entry name" value="Winged helix-like DNA-binding domain superfamily/Winged helix DNA-binding domain"/>
    <property type="match status" value="1"/>
</dbReference>
<dbReference type="InterPro" id="IPR036005">
    <property type="entry name" value="Creatinase/aminopeptidase-like"/>
</dbReference>
<comment type="caution">
    <text evidence="5">The sequence shown here is derived from an EMBL/GenBank/DDBJ whole genome shotgun (WGS) entry which is preliminary data.</text>
</comment>
<comment type="similarity">
    <text evidence="1">Belongs to the peptidase M24 family.</text>
</comment>
<feature type="domain" description="Peptidase M24" evidence="4">
    <location>
        <begin position="31"/>
        <end position="213"/>
    </location>
</feature>
<dbReference type="CDD" id="cd01089">
    <property type="entry name" value="PA2G4-like"/>
    <property type="match status" value="1"/>
</dbReference>
<reference evidence="5" key="1">
    <citation type="submission" date="2021-02" db="EMBL/GenBank/DDBJ databases">
        <title>First Annotated Genome of the Yellow-green Alga Tribonema minus.</title>
        <authorList>
            <person name="Mahan K.M."/>
        </authorList>
    </citation>
    <scope>NUCLEOTIDE SEQUENCE</scope>
    <source>
        <strain evidence="5">UTEX B ZZ1240</strain>
    </source>
</reference>
<dbReference type="EMBL" id="JAFCMP010000525">
    <property type="protein sequence ID" value="KAG5177466.1"/>
    <property type="molecule type" value="Genomic_DNA"/>
</dbReference>
<dbReference type="Gene3D" id="3.90.230.10">
    <property type="entry name" value="Creatinase/methionine aminopeptidase superfamily"/>
    <property type="match status" value="1"/>
</dbReference>
<organism evidence="5 6">
    <name type="scientific">Tribonema minus</name>
    <dbReference type="NCBI Taxonomy" id="303371"/>
    <lineage>
        <taxon>Eukaryota</taxon>
        <taxon>Sar</taxon>
        <taxon>Stramenopiles</taxon>
        <taxon>Ochrophyta</taxon>
        <taxon>PX clade</taxon>
        <taxon>Xanthophyceae</taxon>
        <taxon>Tribonematales</taxon>
        <taxon>Tribonemataceae</taxon>
        <taxon>Tribonema</taxon>
    </lineage>
</organism>
<keyword evidence="6" id="KW-1185">Reference proteome</keyword>
<gene>
    <name evidence="5" type="ORF">JKP88DRAFT_216095</name>
</gene>
<dbReference type="AlphaFoldDB" id="A0A835YL31"/>
<dbReference type="Pfam" id="PF00557">
    <property type="entry name" value="Peptidase_M24"/>
    <property type="match status" value="1"/>
</dbReference>
<feature type="coiled-coil region" evidence="2">
    <location>
        <begin position="364"/>
        <end position="392"/>
    </location>
</feature>
<name>A0A835YL31_9STRA</name>
<dbReference type="InterPro" id="IPR047113">
    <property type="entry name" value="PA2G4/ARX1"/>
</dbReference>
<dbReference type="SUPFAM" id="SSF55920">
    <property type="entry name" value="Creatinase/aminopeptidase"/>
    <property type="match status" value="1"/>
</dbReference>
<evidence type="ECO:0000259" key="4">
    <source>
        <dbReference type="Pfam" id="PF00557"/>
    </source>
</evidence>
<evidence type="ECO:0000313" key="5">
    <source>
        <dbReference type="EMBL" id="KAG5177466.1"/>
    </source>
</evidence>
<dbReference type="PANTHER" id="PTHR10804:SF11">
    <property type="entry name" value="PROLIFERATION-ASSOCIATED PROTEIN 2G4"/>
    <property type="match status" value="1"/>
</dbReference>
<dbReference type="FunFam" id="1.10.10.10:FF:000029">
    <property type="entry name" value="Proliferation-associated 2G4, a"/>
    <property type="match status" value="1"/>
</dbReference>
<dbReference type="InterPro" id="IPR036390">
    <property type="entry name" value="WH_DNA-bd_sf"/>
</dbReference>
<accession>A0A835YL31</accession>
<feature type="compositionally biased region" description="Acidic residues" evidence="3">
    <location>
        <begin position="1"/>
        <end position="21"/>
    </location>
</feature>
<dbReference type="SUPFAM" id="SSF46785">
    <property type="entry name" value="Winged helix' DNA-binding domain"/>
    <property type="match status" value="1"/>
</dbReference>
<evidence type="ECO:0000256" key="3">
    <source>
        <dbReference type="SAM" id="MobiDB-lite"/>
    </source>
</evidence>
<dbReference type="OrthoDB" id="5876363at2759"/>